<accession>A0A8T4IMA4</accession>
<dbReference type="Proteomes" id="UP000675554">
    <property type="component" value="Unassembled WGS sequence"/>
</dbReference>
<name>A0A8T4IMA4_9ACTN</name>
<proteinExistence type="predicted"/>
<dbReference type="InterPro" id="IPR049248">
    <property type="entry name" value="DUF6881"/>
</dbReference>
<organism evidence="2 3">
    <name type="scientific">Streptomyces daliensis</name>
    <dbReference type="NCBI Taxonomy" id="299421"/>
    <lineage>
        <taxon>Bacteria</taxon>
        <taxon>Bacillati</taxon>
        <taxon>Actinomycetota</taxon>
        <taxon>Actinomycetes</taxon>
        <taxon>Kitasatosporales</taxon>
        <taxon>Streptomycetaceae</taxon>
        <taxon>Streptomyces</taxon>
    </lineage>
</organism>
<gene>
    <name evidence="2" type="ORF">KDA82_07935</name>
</gene>
<dbReference type="AlphaFoldDB" id="A0A8T4IMA4"/>
<keyword evidence="3" id="KW-1185">Reference proteome</keyword>
<feature type="domain" description="DUF6881" evidence="1">
    <location>
        <begin position="2"/>
        <end position="89"/>
    </location>
</feature>
<comment type="caution">
    <text evidence="2">The sequence shown here is derived from an EMBL/GenBank/DDBJ whole genome shotgun (WGS) entry which is preliminary data.</text>
</comment>
<sequence length="96" mass="10997">MEYWKVIWHHEFADEPVAIYSEIGEDGYETRKVEEFRDGSLAWAREGESQGGSVLSEIPVGSIEDVQQQPEFSAFVIDERRFQEVWSKTGGVNGAW</sequence>
<evidence type="ECO:0000313" key="3">
    <source>
        <dbReference type="Proteomes" id="UP000675554"/>
    </source>
</evidence>
<evidence type="ECO:0000259" key="1">
    <source>
        <dbReference type="Pfam" id="PF21812"/>
    </source>
</evidence>
<protein>
    <recommendedName>
        <fullName evidence="1">DUF6881 domain-containing protein</fullName>
    </recommendedName>
</protein>
<dbReference type="EMBL" id="JAGSMN010000146">
    <property type="protein sequence ID" value="MBR7672945.1"/>
    <property type="molecule type" value="Genomic_DNA"/>
</dbReference>
<reference evidence="2" key="1">
    <citation type="submission" date="2021-04" db="EMBL/GenBank/DDBJ databases">
        <title>Sequencing of actinobacteria type strains.</title>
        <authorList>
            <person name="Nguyen G.-S."/>
            <person name="Wentzel A."/>
        </authorList>
    </citation>
    <scope>NUCLEOTIDE SEQUENCE</scope>
    <source>
        <strain evidence="2">DSM 42095</strain>
    </source>
</reference>
<dbReference type="Pfam" id="PF21812">
    <property type="entry name" value="DUF6881"/>
    <property type="match status" value="1"/>
</dbReference>
<evidence type="ECO:0000313" key="2">
    <source>
        <dbReference type="EMBL" id="MBR7672945.1"/>
    </source>
</evidence>